<dbReference type="Pfam" id="PF13656">
    <property type="entry name" value="RNA_pol_L_2"/>
    <property type="match status" value="1"/>
</dbReference>
<comment type="caution">
    <text evidence="6">The sequence shown here is derived from an EMBL/GenBank/DDBJ whole genome shotgun (WGS) entry which is preliminary data.</text>
</comment>
<evidence type="ECO:0000256" key="1">
    <source>
        <dbReference type="ARBA" id="ARBA00022478"/>
    </source>
</evidence>
<name>A0A1J5TE25_9ARCH</name>
<dbReference type="GO" id="GO:0046983">
    <property type="term" value="F:protein dimerization activity"/>
    <property type="evidence" value="ECO:0007669"/>
    <property type="project" value="InterPro"/>
</dbReference>
<dbReference type="GO" id="GO:0006351">
    <property type="term" value="P:DNA-templated transcription"/>
    <property type="evidence" value="ECO:0007669"/>
    <property type="project" value="UniProtKB-UniRule"/>
</dbReference>
<evidence type="ECO:0000259" key="5">
    <source>
        <dbReference type="Pfam" id="PF13656"/>
    </source>
</evidence>
<evidence type="ECO:0000256" key="4">
    <source>
        <dbReference type="HAMAP-Rule" id="MF_00261"/>
    </source>
</evidence>
<accession>A0A1J5TE25</accession>
<feature type="domain" description="DNA-directed RNA polymerase RBP11-like dimerisation" evidence="5">
    <location>
        <begin position="12"/>
        <end position="84"/>
    </location>
</feature>
<reference evidence="6 7" key="1">
    <citation type="submission" date="2016-08" db="EMBL/GenBank/DDBJ databases">
        <title>New Insights into Marine Group III Euryarchaeota, from dark to light.</title>
        <authorList>
            <person name="Haro-Moreno J.M."/>
            <person name="Rodriguez-Valera F."/>
            <person name="Lopez-Garcia P."/>
            <person name="Moreira D."/>
            <person name="Martin-Cuadrado A.B."/>
        </authorList>
    </citation>
    <scope>NUCLEOTIDE SEQUENCE [LARGE SCALE GENOMIC DNA]</scope>
    <source>
        <strain evidence="6">CG-Bathy1</strain>
    </source>
</reference>
<dbReference type="AlphaFoldDB" id="A0A1J5TE25"/>
<dbReference type="GO" id="GO:0003899">
    <property type="term" value="F:DNA-directed RNA polymerase activity"/>
    <property type="evidence" value="ECO:0007669"/>
    <property type="project" value="UniProtKB-UniRule"/>
</dbReference>
<keyword evidence="3 4" id="KW-0804">Transcription</keyword>
<dbReference type="InterPro" id="IPR009025">
    <property type="entry name" value="RBP11-like_dimer"/>
</dbReference>
<organism evidence="6 7">
    <name type="scientific">Marine Group III euryarchaeote CG-Bathy1</name>
    <dbReference type="NCBI Taxonomy" id="1889001"/>
    <lineage>
        <taxon>Archaea</taxon>
        <taxon>Methanobacteriati</taxon>
        <taxon>Thermoplasmatota</taxon>
        <taxon>Thermoplasmata</taxon>
        <taxon>Candidatus Thermoprofundales</taxon>
    </lineage>
</organism>
<keyword evidence="4" id="KW-0548">Nucleotidyltransferase</keyword>
<proteinExistence type="inferred from homology"/>
<dbReference type="GO" id="GO:0000428">
    <property type="term" value="C:DNA-directed RNA polymerase complex"/>
    <property type="evidence" value="ECO:0007669"/>
    <property type="project" value="UniProtKB-KW"/>
</dbReference>
<dbReference type="Proteomes" id="UP000183815">
    <property type="component" value="Unassembled WGS sequence"/>
</dbReference>
<comment type="similarity">
    <text evidence="4">Belongs to the archaeal Rpo11/eukaryotic RPB11/RPC19 RNA polymerase subunit family.</text>
</comment>
<evidence type="ECO:0000313" key="7">
    <source>
        <dbReference type="Proteomes" id="UP000183815"/>
    </source>
</evidence>
<dbReference type="GO" id="GO:0005737">
    <property type="term" value="C:cytoplasm"/>
    <property type="evidence" value="ECO:0007669"/>
    <property type="project" value="UniProtKB-SubCell"/>
</dbReference>
<evidence type="ECO:0000313" key="6">
    <source>
        <dbReference type="EMBL" id="OIR14432.1"/>
    </source>
</evidence>
<gene>
    <name evidence="4" type="primary">rpo11</name>
    <name evidence="4" type="synonym">rpoL</name>
    <name evidence="6" type="ORF">BEU04_03140</name>
</gene>
<keyword evidence="4" id="KW-0808">Transferase</keyword>
<dbReference type="EMBL" id="MIYU01000019">
    <property type="protein sequence ID" value="OIR14432.1"/>
    <property type="molecule type" value="Genomic_DNA"/>
</dbReference>
<comment type="subunit">
    <text evidence="4">Part of the RNA polymerase complex.</text>
</comment>
<dbReference type="HAMAP" id="MF_00261">
    <property type="entry name" value="RNApol_arch_Rpo11"/>
    <property type="match status" value="1"/>
</dbReference>
<dbReference type="InterPro" id="IPR022905">
    <property type="entry name" value="Rpo11-like"/>
</dbReference>
<sequence length="88" mass="9879">MEVSLLKNTKTELEIEIRGASETLLIPLLNKTLADSKVDYASYYTGHIILDDPRFYLRTKKSSPHKVLLSATDSVLKDIATVQKTISK</sequence>
<dbReference type="InterPro" id="IPR036603">
    <property type="entry name" value="RBP11-like"/>
</dbReference>
<keyword evidence="2 4" id="KW-0963">Cytoplasm</keyword>
<dbReference type="Gene3D" id="3.30.1360.10">
    <property type="entry name" value="RNA polymerase, RBP11-like subunit"/>
    <property type="match status" value="1"/>
</dbReference>
<evidence type="ECO:0000256" key="2">
    <source>
        <dbReference type="ARBA" id="ARBA00022490"/>
    </source>
</evidence>
<comment type="function">
    <text evidence="4">DNA-dependent RNA polymerase (RNAP) catalyzes the transcription of DNA into RNA using the four ribonucleoside triphosphates as substrates.</text>
</comment>
<protein>
    <recommendedName>
        <fullName evidence="4">DNA-directed RNA polymerase subunit Rpo11</fullName>
        <ecNumber evidence="4">2.7.7.6</ecNumber>
    </recommendedName>
    <alternativeName>
        <fullName evidence="4">DNA-directed RNA polymerase subunit L</fullName>
    </alternativeName>
</protein>
<comment type="catalytic activity">
    <reaction evidence="4">
        <text>RNA(n) + a ribonucleoside 5'-triphosphate = RNA(n+1) + diphosphate</text>
        <dbReference type="Rhea" id="RHEA:21248"/>
        <dbReference type="Rhea" id="RHEA-COMP:14527"/>
        <dbReference type="Rhea" id="RHEA-COMP:17342"/>
        <dbReference type="ChEBI" id="CHEBI:33019"/>
        <dbReference type="ChEBI" id="CHEBI:61557"/>
        <dbReference type="ChEBI" id="CHEBI:140395"/>
        <dbReference type="EC" id="2.7.7.6"/>
    </reaction>
</comment>
<dbReference type="EC" id="2.7.7.6" evidence="4"/>
<dbReference type="SUPFAM" id="SSF55257">
    <property type="entry name" value="RBP11-like subunits of RNA polymerase"/>
    <property type="match status" value="1"/>
</dbReference>
<comment type="subcellular location">
    <subcellularLocation>
        <location evidence="4">Cytoplasm</location>
    </subcellularLocation>
</comment>
<keyword evidence="1 4" id="KW-0240">DNA-directed RNA polymerase</keyword>
<evidence type="ECO:0000256" key="3">
    <source>
        <dbReference type="ARBA" id="ARBA00023163"/>
    </source>
</evidence>